<dbReference type="InterPro" id="IPR026954">
    <property type="entry name" value="PknH-like_Extracell"/>
</dbReference>
<sequence length="412" mass="43021">MSLQVDCYPREQKYSFSWGDAVERGLLRRDLELLRLLRLLWLNAVASGPCGGGPRPDKECRKMAHPLVPQTQQRGHAGYGPSNNQWSEQPTVAYGHRPCARHAGIPAHSWRPPTPPNPSGGYMGAATPTAVGPWSAPNGWGAPDPWWPQPLFAGNGRRTQRWLIAASGAAAVVAAAAVAVVGFTAGHGDSHTTASGGVHVPAPPVKSAPPTPNSAPSAGSLVDDSALPTLVPRVAQVSRVMGSAAMEPIDKLNGPGMFADKASPAECAGAILPAAATTYSGSGARSTYVQALHDQDPGTPITVFNAVTTFMTESAAADFVNQQPSTWQGCQAGPIVLDPDKDKPLTWTIRNVAQRDNMLTANTSLRGAPATCQRAMTAKRNVVIDVTACSGNPADSGVALASMIAERMGQPA</sequence>
<evidence type="ECO:0000259" key="3">
    <source>
        <dbReference type="Pfam" id="PF14032"/>
    </source>
</evidence>
<feature type="transmembrane region" description="Helical" evidence="2">
    <location>
        <begin position="162"/>
        <end position="185"/>
    </location>
</feature>
<keyword evidence="2" id="KW-1133">Transmembrane helix</keyword>
<accession>A0A2A3LES1</accession>
<feature type="compositionally biased region" description="Pro residues" evidence="1">
    <location>
        <begin position="201"/>
        <end position="213"/>
    </location>
</feature>
<gene>
    <name evidence="4" type="ORF">XV03_00355</name>
</gene>
<dbReference type="EMBL" id="LBGZ01000003">
    <property type="protein sequence ID" value="PBJ41353.1"/>
    <property type="molecule type" value="Genomic_DNA"/>
</dbReference>
<dbReference type="RefSeq" id="WP_084031128.1">
    <property type="nucleotide sequence ID" value="NZ_BDOM01000035.1"/>
</dbReference>
<reference evidence="4 5" key="1">
    <citation type="journal article" date="2017" name="Genome Biol. Evol.">
        <title>Population Structure and Local Adaptation of MAC Lung Disease Agent Mycobacterium avium subsp. hominissuis.</title>
        <authorList>
            <person name="Yano H."/>
            <person name="Iwamoto T."/>
            <person name="Nishiuchi Y."/>
            <person name="Nakajima C."/>
            <person name="Starkova D.A."/>
            <person name="Mokrousov I."/>
            <person name="Narvskaya O."/>
            <person name="Yoshida S."/>
            <person name="Arikawa K."/>
            <person name="Nakanishi N."/>
            <person name="Osaki K."/>
            <person name="Nakagawa I."/>
            <person name="Ato M."/>
            <person name="Suzuki Y."/>
            <person name="Maruyama F."/>
        </authorList>
    </citation>
    <scope>NUCLEOTIDE SEQUENCE [LARGE SCALE GENOMIC DNA]</scope>
    <source>
        <strain evidence="4 5">OCU466</strain>
    </source>
</reference>
<evidence type="ECO:0000313" key="5">
    <source>
        <dbReference type="Proteomes" id="UP000218842"/>
    </source>
</evidence>
<protein>
    <submittedName>
        <fullName evidence="4">Sensor domain-containing protein</fullName>
    </submittedName>
</protein>
<feature type="domain" description="PknH-like extracellular" evidence="3">
    <location>
        <begin position="222"/>
        <end position="407"/>
    </location>
</feature>
<evidence type="ECO:0000256" key="1">
    <source>
        <dbReference type="SAM" id="MobiDB-lite"/>
    </source>
</evidence>
<proteinExistence type="predicted"/>
<keyword evidence="2" id="KW-0812">Transmembrane</keyword>
<feature type="region of interest" description="Disordered" evidence="1">
    <location>
        <begin position="192"/>
        <end position="223"/>
    </location>
</feature>
<dbReference type="Proteomes" id="UP000218842">
    <property type="component" value="Unassembled WGS sequence"/>
</dbReference>
<dbReference type="Gene3D" id="3.40.1000.70">
    <property type="entry name" value="PknH-like extracellular domain"/>
    <property type="match status" value="1"/>
</dbReference>
<evidence type="ECO:0000256" key="2">
    <source>
        <dbReference type="SAM" id="Phobius"/>
    </source>
</evidence>
<evidence type="ECO:0000313" key="4">
    <source>
        <dbReference type="EMBL" id="PBJ41353.1"/>
    </source>
</evidence>
<dbReference type="Pfam" id="PF14032">
    <property type="entry name" value="PknH_C"/>
    <property type="match status" value="1"/>
</dbReference>
<organism evidence="4 5">
    <name type="scientific">Mycobacterium avium subsp. hominissuis</name>
    <dbReference type="NCBI Taxonomy" id="439334"/>
    <lineage>
        <taxon>Bacteria</taxon>
        <taxon>Bacillati</taxon>
        <taxon>Actinomycetota</taxon>
        <taxon>Actinomycetes</taxon>
        <taxon>Mycobacteriales</taxon>
        <taxon>Mycobacteriaceae</taxon>
        <taxon>Mycobacterium</taxon>
        <taxon>Mycobacterium avium complex (MAC)</taxon>
    </lineage>
</organism>
<comment type="caution">
    <text evidence="4">The sequence shown here is derived from an EMBL/GenBank/DDBJ whole genome shotgun (WGS) entry which is preliminary data.</text>
</comment>
<keyword evidence="2" id="KW-0472">Membrane</keyword>
<dbReference type="AlphaFoldDB" id="A0A2A3LES1"/>
<name>A0A2A3LES1_MYCAV</name>
<dbReference type="InterPro" id="IPR038232">
    <property type="entry name" value="PknH-like_Extracell_sf"/>
</dbReference>